<evidence type="ECO:0000313" key="2">
    <source>
        <dbReference type="Proteomes" id="UP000614334"/>
    </source>
</evidence>
<dbReference type="EMBL" id="JACYCF010000002">
    <property type="protein sequence ID" value="KAF8759547.1"/>
    <property type="molecule type" value="Genomic_DNA"/>
</dbReference>
<gene>
    <name evidence="1" type="ORF">RHS01_02240</name>
</gene>
<proteinExistence type="predicted"/>
<dbReference type="Proteomes" id="UP000614334">
    <property type="component" value="Unassembled WGS sequence"/>
</dbReference>
<comment type="caution">
    <text evidence="1">The sequence shown here is derived from an EMBL/GenBank/DDBJ whole genome shotgun (WGS) entry which is preliminary data.</text>
</comment>
<dbReference type="AlphaFoldDB" id="A0A8H7M853"/>
<sequence>MRSPFALSGSPPLLRDLDSVPGGRLSRAWVQDGWQTMNLFEYVCVRKAQTPDIGRPPTPPPLSLFSSP</sequence>
<name>A0A8H7M853_9AGAM</name>
<evidence type="ECO:0000313" key="1">
    <source>
        <dbReference type="EMBL" id="KAF8759547.1"/>
    </source>
</evidence>
<accession>A0A8H7M853</accession>
<protein>
    <submittedName>
        <fullName evidence="1">Uncharacterized protein</fullName>
    </submittedName>
</protein>
<organism evidence="1 2">
    <name type="scientific">Rhizoctonia solani</name>
    <dbReference type="NCBI Taxonomy" id="456999"/>
    <lineage>
        <taxon>Eukaryota</taxon>
        <taxon>Fungi</taxon>
        <taxon>Dikarya</taxon>
        <taxon>Basidiomycota</taxon>
        <taxon>Agaricomycotina</taxon>
        <taxon>Agaricomycetes</taxon>
        <taxon>Cantharellales</taxon>
        <taxon>Ceratobasidiaceae</taxon>
        <taxon>Rhizoctonia</taxon>
    </lineage>
</organism>
<reference evidence="1" key="1">
    <citation type="submission" date="2020-09" db="EMBL/GenBank/DDBJ databases">
        <title>Comparative genome analyses of four rice-infecting Rhizoctonia solani isolates reveal extensive enrichment of homogalacturonan modification genes.</title>
        <authorList>
            <person name="Lee D.-Y."/>
            <person name="Jeon J."/>
            <person name="Kim K.-T."/>
            <person name="Cheong K."/>
            <person name="Song H."/>
            <person name="Choi G."/>
            <person name="Ko J."/>
            <person name="Opiyo S.O."/>
            <person name="Zuo S."/>
            <person name="Madhav S."/>
            <person name="Lee Y.-H."/>
            <person name="Wang G.-L."/>
        </authorList>
    </citation>
    <scope>NUCLEOTIDE SEQUENCE</scope>
    <source>
        <strain evidence="1">AG1-IA B2</strain>
    </source>
</reference>